<evidence type="ECO:0000256" key="1">
    <source>
        <dbReference type="SAM" id="SignalP"/>
    </source>
</evidence>
<dbReference type="NCBIfam" id="TIGR02595">
    <property type="entry name" value="PEP_CTERM"/>
    <property type="match status" value="1"/>
</dbReference>
<proteinExistence type="predicted"/>
<organism evidence="3 4">
    <name type="scientific">Nitrosospira multiformis</name>
    <dbReference type="NCBI Taxonomy" id="1231"/>
    <lineage>
        <taxon>Bacteria</taxon>
        <taxon>Pseudomonadati</taxon>
        <taxon>Pseudomonadota</taxon>
        <taxon>Betaproteobacteria</taxon>
        <taxon>Nitrosomonadales</taxon>
        <taxon>Nitrosomonadaceae</taxon>
        <taxon>Nitrosospira</taxon>
    </lineage>
</organism>
<protein>
    <submittedName>
        <fullName evidence="3">PEP-CTERM protein-sorting domain-containing protein</fullName>
    </submittedName>
</protein>
<feature type="chain" id="PRO_5045581516" evidence="1">
    <location>
        <begin position="22"/>
        <end position="269"/>
    </location>
</feature>
<evidence type="ECO:0000259" key="2">
    <source>
        <dbReference type="Pfam" id="PF07589"/>
    </source>
</evidence>
<keyword evidence="4" id="KW-1185">Reference proteome</keyword>
<dbReference type="Proteomes" id="UP000183471">
    <property type="component" value="Unassembled WGS sequence"/>
</dbReference>
<feature type="signal peptide" evidence="1">
    <location>
        <begin position="1"/>
        <end position="21"/>
    </location>
</feature>
<accession>A0ABY0TC94</accession>
<dbReference type="InterPro" id="IPR013424">
    <property type="entry name" value="Ice-binding_C"/>
</dbReference>
<evidence type="ECO:0000313" key="4">
    <source>
        <dbReference type="Proteomes" id="UP000183471"/>
    </source>
</evidence>
<sequence length="269" mass="27620">MRMKLILGALSVTSLGFSSLAASSPLVRSIGGDATPASITGVRDQFRADLGGDGISEINWDGVPDSFSVPNNLPANFFNGVKLSTPGAGFQVSANNGVAPVEFDNTNPTYSSTFGVFSSQRLFTGVGSNIVDVSFGEPGSRGLVGGFGAVFTDVDLTNSTTMEYFDAANNSLGVFAVPVGIVGSESLSFLGVSFGFGRTLISHVRITSGNTALGAGVNDGTPLGTGNVADLVAMDDFIYTGIVPEPETYAMLLAGLGLIGAISRRRKLP</sequence>
<reference evidence="3 4" key="1">
    <citation type="submission" date="2016-10" db="EMBL/GenBank/DDBJ databases">
        <authorList>
            <person name="Varghese N."/>
            <person name="Submissions S."/>
        </authorList>
    </citation>
    <scope>NUCLEOTIDE SEQUENCE [LARGE SCALE GENOMIC DNA]</scope>
    <source>
        <strain evidence="3 4">Nl1</strain>
    </source>
</reference>
<gene>
    <name evidence="3" type="ORF">SAMN05216402_1507</name>
</gene>
<dbReference type="RefSeq" id="WP_081346667.1">
    <property type="nucleotide sequence ID" value="NZ_FNKY01000001.1"/>
</dbReference>
<keyword evidence="1" id="KW-0732">Signal</keyword>
<dbReference type="EMBL" id="FNKY01000001">
    <property type="protein sequence ID" value="SDQ60338.1"/>
    <property type="molecule type" value="Genomic_DNA"/>
</dbReference>
<evidence type="ECO:0000313" key="3">
    <source>
        <dbReference type="EMBL" id="SDQ60338.1"/>
    </source>
</evidence>
<dbReference type="Pfam" id="PF07589">
    <property type="entry name" value="PEP-CTERM"/>
    <property type="match status" value="1"/>
</dbReference>
<feature type="domain" description="Ice-binding protein C-terminal" evidence="2">
    <location>
        <begin position="243"/>
        <end position="267"/>
    </location>
</feature>
<comment type="caution">
    <text evidence="3">The sequence shown here is derived from an EMBL/GenBank/DDBJ whole genome shotgun (WGS) entry which is preliminary data.</text>
</comment>
<name>A0ABY0TC94_9PROT</name>